<gene>
    <name evidence="2" type="ORF">ACFOX0_06635</name>
</gene>
<feature type="domain" description="Tox-ART-HYD1" evidence="1">
    <location>
        <begin position="114"/>
        <end position="214"/>
    </location>
</feature>
<accession>A0ABV8KHY5</accession>
<dbReference type="InterPro" id="IPR028920">
    <property type="entry name" value="Tox-ART-HYD1_dom"/>
</dbReference>
<dbReference type="InterPro" id="IPR036844">
    <property type="entry name" value="Hint_dom_sf"/>
</dbReference>
<name>A0ABV8KHY5_9ACTN</name>
<dbReference type="Pfam" id="PF07591">
    <property type="entry name" value="PT-HINT"/>
    <property type="match status" value="1"/>
</dbReference>
<dbReference type="RefSeq" id="WP_377542775.1">
    <property type="nucleotide sequence ID" value="NZ_JBHSBN010000003.1"/>
</dbReference>
<dbReference type="InterPro" id="IPR030934">
    <property type="entry name" value="Intein_C"/>
</dbReference>
<dbReference type="PROSITE" id="PS50818">
    <property type="entry name" value="INTEIN_C_TER"/>
    <property type="match status" value="1"/>
</dbReference>
<comment type="caution">
    <text evidence="2">The sequence shown here is derived from an EMBL/GenBank/DDBJ whole genome shotgun (WGS) entry which is preliminary data.</text>
</comment>
<sequence length="220" mass="24408">MAAARRGGRFHRGAHVPVPEIDTADGERVTATDGHPFWVDDDGQAATPGGRWIDAVELRQGQWLKTSDGRLVKVAGVHAHPQHATVYNLTIANLHTYHVLAGDEPVLVHNCRTLYHYTDLKGHDGILESQELWPSLKANNPRDARYGDGQYFTDVQPVKNISARLARLLMRNPLAKGRLTHYVEIDVTGLDVRKGRSGVFYILNDGPLDVTGRIVRSGRI</sequence>
<dbReference type="CDD" id="cd00081">
    <property type="entry name" value="Hint"/>
    <property type="match status" value="1"/>
</dbReference>
<keyword evidence="3" id="KW-1185">Reference proteome</keyword>
<reference evidence="3" key="1">
    <citation type="journal article" date="2019" name="Int. J. Syst. Evol. Microbiol.">
        <title>The Global Catalogue of Microorganisms (GCM) 10K type strain sequencing project: providing services to taxonomists for standard genome sequencing and annotation.</title>
        <authorList>
            <consortium name="The Broad Institute Genomics Platform"/>
            <consortium name="The Broad Institute Genome Sequencing Center for Infectious Disease"/>
            <person name="Wu L."/>
            <person name="Ma J."/>
        </authorList>
    </citation>
    <scope>NUCLEOTIDE SEQUENCE [LARGE SCALE GENOMIC DNA]</scope>
    <source>
        <strain evidence="3">2902at01</strain>
    </source>
</reference>
<dbReference type="Proteomes" id="UP001595868">
    <property type="component" value="Unassembled WGS sequence"/>
</dbReference>
<dbReference type="Pfam" id="PF15633">
    <property type="entry name" value="Tox-ART-HYD1"/>
    <property type="match status" value="1"/>
</dbReference>
<evidence type="ECO:0000313" key="3">
    <source>
        <dbReference type="Proteomes" id="UP001595868"/>
    </source>
</evidence>
<dbReference type="Gene3D" id="2.170.16.10">
    <property type="entry name" value="Hedgehog/Intein (Hint) domain"/>
    <property type="match status" value="1"/>
</dbReference>
<evidence type="ECO:0000313" key="2">
    <source>
        <dbReference type="EMBL" id="MFC4105613.1"/>
    </source>
</evidence>
<dbReference type="NCBIfam" id="TIGR01443">
    <property type="entry name" value="intein_Cterm"/>
    <property type="match status" value="1"/>
</dbReference>
<organism evidence="2 3">
    <name type="scientific">Micromonospora zhanjiangensis</name>
    <dbReference type="NCBI Taxonomy" id="1522057"/>
    <lineage>
        <taxon>Bacteria</taxon>
        <taxon>Bacillati</taxon>
        <taxon>Actinomycetota</taxon>
        <taxon>Actinomycetes</taxon>
        <taxon>Micromonosporales</taxon>
        <taxon>Micromonosporaceae</taxon>
        <taxon>Micromonospora</taxon>
    </lineage>
</organism>
<dbReference type="EMBL" id="JBHSBN010000003">
    <property type="protein sequence ID" value="MFC4105613.1"/>
    <property type="molecule type" value="Genomic_DNA"/>
</dbReference>
<evidence type="ECO:0000259" key="1">
    <source>
        <dbReference type="Pfam" id="PF15633"/>
    </source>
</evidence>
<dbReference type="SUPFAM" id="SSF51294">
    <property type="entry name" value="Hedgehog/intein (Hint) domain"/>
    <property type="match status" value="1"/>
</dbReference>
<proteinExistence type="predicted"/>
<protein>
    <submittedName>
        <fullName evidence="2">HYD1 signature containing ADP-ribosyltransferase family protein</fullName>
    </submittedName>
</protein>